<dbReference type="Gene3D" id="1.10.260.40">
    <property type="entry name" value="lambda repressor-like DNA-binding domains"/>
    <property type="match status" value="1"/>
</dbReference>
<dbReference type="KEGG" id="hnv:DDQ68_09265"/>
<sequence>MSKSTEKTVAQPKAPRTGQATKPGAVATKPVYSFDFKITSDEQHAAAIEQMIAWEQAPDATDNKALALLADAVEAYETAQGHAPEPPVTLRGILEVEMFKRRIRQRALAEILEVSEPRLSELMQGKRELNMDFARRLYTRLQIPADVIFSIAR</sequence>
<evidence type="ECO:0000256" key="1">
    <source>
        <dbReference type="SAM" id="MobiDB-lite"/>
    </source>
</evidence>
<reference evidence="4" key="1">
    <citation type="submission" date="2018-04" db="EMBL/GenBank/DDBJ databases">
        <title>Complete genome of Antarctic heterotrophic bacterium Hymenobacter nivis.</title>
        <authorList>
            <person name="Terashima M."/>
        </authorList>
    </citation>
    <scope>NUCLEOTIDE SEQUENCE [LARGE SCALE GENOMIC DNA]</scope>
    <source>
        <strain evidence="4">NBRC 111535</strain>
    </source>
</reference>
<dbReference type="GO" id="GO:0003677">
    <property type="term" value="F:DNA binding"/>
    <property type="evidence" value="ECO:0007669"/>
    <property type="project" value="InterPro"/>
</dbReference>
<dbReference type="Proteomes" id="UP000245999">
    <property type="component" value="Chromosome"/>
</dbReference>
<gene>
    <name evidence="3" type="ORF">DDQ68_09265</name>
</gene>
<dbReference type="EMBL" id="CP029145">
    <property type="protein sequence ID" value="AWM32950.1"/>
    <property type="molecule type" value="Genomic_DNA"/>
</dbReference>
<dbReference type="InterPro" id="IPR001387">
    <property type="entry name" value="Cro/C1-type_HTH"/>
</dbReference>
<name>A0A2Z3GWA3_9BACT</name>
<proteinExistence type="predicted"/>
<evidence type="ECO:0000259" key="2">
    <source>
        <dbReference type="PROSITE" id="PS50943"/>
    </source>
</evidence>
<dbReference type="AlphaFoldDB" id="A0A2Z3GWA3"/>
<dbReference type="SUPFAM" id="SSF47413">
    <property type="entry name" value="lambda repressor-like DNA-binding domains"/>
    <property type="match status" value="1"/>
</dbReference>
<dbReference type="OrthoDB" id="961302at2"/>
<organism evidence="3 4">
    <name type="scientific">Hymenobacter nivis</name>
    <dbReference type="NCBI Taxonomy" id="1850093"/>
    <lineage>
        <taxon>Bacteria</taxon>
        <taxon>Pseudomonadati</taxon>
        <taxon>Bacteroidota</taxon>
        <taxon>Cytophagia</taxon>
        <taxon>Cytophagales</taxon>
        <taxon>Hymenobacteraceae</taxon>
        <taxon>Hymenobacter</taxon>
    </lineage>
</organism>
<accession>A0A2Z3GWA3</accession>
<evidence type="ECO:0000313" key="3">
    <source>
        <dbReference type="EMBL" id="AWM32950.1"/>
    </source>
</evidence>
<dbReference type="RefSeq" id="WP_109656044.1">
    <property type="nucleotide sequence ID" value="NZ_CP029145.1"/>
</dbReference>
<feature type="region of interest" description="Disordered" evidence="1">
    <location>
        <begin position="1"/>
        <end position="24"/>
    </location>
</feature>
<dbReference type="PROSITE" id="PS50943">
    <property type="entry name" value="HTH_CROC1"/>
    <property type="match status" value="1"/>
</dbReference>
<protein>
    <recommendedName>
        <fullName evidence="2">HTH cro/C1-type domain-containing protein</fullName>
    </recommendedName>
</protein>
<dbReference type="InterPro" id="IPR010982">
    <property type="entry name" value="Lambda_DNA-bd_dom_sf"/>
</dbReference>
<feature type="domain" description="HTH cro/C1-type" evidence="2">
    <location>
        <begin position="100"/>
        <end position="148"/>
    </location>
</feature>
<keyword evidence="4" id="KW-1185">Reference proteome</keyword>
<evidence type="ECO:0000313" key="4">
    <source>
        <dbReference type="Proteomes" id="UP000245999"/>
    </source>
</evidence>
<dbReference type="CDD" id="cd00093">
    <property type="entry name" value="HTH_XRE"/>
    <property type="match status" value="1"/>
</dbReference>